<dbReference type="AlphaFoldDB" id="A0A0E1S521"/>
<keyword evidence="5" id="KW-0677">Repeat</keyword>
<feature type="transmembrane region" description="Helical" evidence="12">
    <location>
        <begin position="178"/>
        <end position="196"/>
    </location>
</feature>
<evidence type="ECO:0000256" key="1">
    <source>
        <dbReference type="ARBA" id="ARBA00004586"/>
    </source>
</evidence>
<feature type="compositionally biased region" description="Basic and acidic residues" evidence="11">
    <location>
        <begin position="26"/>
        <end position="62"/>
    </location>
</feature>
<dbReference type="EMBL" id="GG704911">
    <property type="protein sequence ID" value="EAS36154.1"/>
    <property type="molecule type" value="Genomic_DNA"/>
</dbReference>
<dbReference type="Pfam" id="PF25669">
    <property type="entry name" value="SMP_MUG190-like"/>
    <property type="match status" value="1"/>
</dbReference>
<evidence type="ECO:0000313" key="16">
    <source>
        <dbReference type="Proteomes" id="UP000001261"/>
    </source>
</evidence>
<dbReference type="STRING" id="246410.A0A0E1S521"/>
<evidence type="ECO:0000256" key="2">
    <source>
        <dbReference type="ARBA" id="ARBA00022448"/>
    </source>
</evidence>
<reference evidence="16" key="2">
    <citation type="journal article" date="2010" name="Genome Res.">
        <title>Population genomic sequencing of Coccidioides fungi reveals recent hybridization and transposon control.</title>
        <authorList>
            <person name="Neafsey D.E."/>
            <person name="Barker B.M."/>
            <person name="Sharpton T.J."/>
            <person name="Stajich J.E."/>
            <person name="Park D.J."/>
            <person name="Whiston E."/>
            <person name="Hung C.-Y."/>
            <person name="McMahan C."/>
            <person name="White J."/>
            <person name="Sykes S."/>
            <person name="Heiman D."/>
            <person name="Young S."/>
            <person name="Zeng Q."/>
            <person name="Abouelleil A."/>
            <person name="Aftuck L."/>
            <person name="Bessette D."/>
            <person name="Brown A."/>
            <person name="FitzGerald M."/>
            <person name="Lui A."/>
            <person name="Macdonald J.P."/>
            <person name="Priest M."/>
            <person name="Orbach M.J."/>
            <person name="Galgiani J.N."/>
            <person name="Kirkland T.N."/>
            <person name="Cole G.T."/>
            <person name="Birren B.W."/>
            <person name="Henn M.R."/>
            <person name="Taylor J.W."/>
            <person name="Rounsley S.D."/>
        </authorList>
    </citation>
    <scope>GENOME REANNOTATION</scope>
    <source>
        <strain evidence="16">RS</strain>
    </source>
</reference>
<evidence type="ECO:0000256" key="3">
    <source>
        <dbReference type="ARBA" id="ARBA00022553"/>
    </source>
</evidence>
<dbReference type="InterPro" id="IPR037767">
    <property type="entry name" value="C2A_Mug190-like"/>
</dbReference>
<keyword evidence="2" id="KW-0813">Transport</keyword>
<feature type="region of interest" description="Disordered" evidence="11">
    <location>
        <begin position="25"/>
        <end position="80"/>
    </location>
</feature>
<reference evidence="16" key="1">
    <citation type="journal article" date="2009" name="Genome Res.">
        <title>Comparative genomic analyses of the human fungal pathogens Coccidioides and their relatives.</title>
        <authorList>
            <person name="Sharpton T.J."/>
            <person name="Stajich J.E."/>
            <person name="Rounsley S.D."/>
            <person name="Gardner M.J."/>
            <person name="Wortman J.R."/>
            <person name="Jordar V.S."/>
            <person name="Maiti R."/>
            <person name="Kodira C.D."/>
            <person name="Neafsey D.E."/>
            <person name="Zeng Q."/>
            <person name="Hung C.-Y."/>
            <person name="McMahan C."/>
            <person name="Muszewska A."/>
            <person name="Grynberg M."/>
            <person name="Mandel M.A."/>
            <person name="Kellner E.M."/>
            <person name="Barker B.M."/>
            <person name="Galgiani J.N."/>
            <person name="Orbach M.J."/>
            <person name="Kirkland T.N."/>
            <person name="Cole G.T."/>
            <person name="Henn M.R."/>
            <person name="Birren B.W."/>
            <person name="Taylor J.W."/>
        </authorList>
    </citation>
    <scope>NUCLEOTIDE SEQUENCE [LARGE SCALE GENOMIC DNA]</scope>
    <source>
        <strain evidence="16">RS</strain>
    </source>
</reference>
<dbReference type="OMA" id="WDSDRNT"/>
<feature type="compositionally biased region" description="Basic and acidic residues" evidence="11">
    <location>
        <begin position="1104"/>
        <end position="1113"/>
    </location>
</feature>
<keyword evidence="8" id="KW-0445">Lipid transport</keyword>
<gene>
    <name evidence="15" type="ORF">CIMG_01508</name>
</gene>
<dbReference type="VEuPathDB" id="FungiDB:CIMG_01508"/>
<dbReference type="CDD" id="cd04041">
    <property type="entry name" value="C2A_fungal"/>
    <property type="match status" value="1"/>
</dbReference>
<sequence>MATQRKPGGYWSAENPIPTIQQFLESLDKDKQDRDRKIDESGRSQAREQKHRGRYQDIEAAPHKPAPAAKNRRRTVTDPTTGREIEIDDVGIEHMKAVEAPKITVPNANLGLPTAAQTRPDQPLREYKYKQDITAPPDPIAEGTTSDVPIHGEKTNILFHPTPSISYEPMFKSLEKRGGFLCAAIFWAILIIGKLAGGALKWLIPLSACVASGVWLWIQDVIRKGRKHEWSAEQLRGQTATANLLPESVEWLNSFLEVVWGLMDPEMFAGVADTIEDVMQASVPGIIENVRVAEIDQGSNPFRILSLRSLPESHATDLAEGMREHNLKTKSVEETTAEEEGGDTYTLECSFAYHAKPTGNTSSAKAENMHMMLVFYLGVKGLFGVPLPIFAELIEVVGTVRLRVQLTPQPPYAKTLTFSLMGLPHVRAGCVPMVRHGVNILNLPLISNFVNYAIGAAASLYVAPKSMTLDLAQMLQGDDIQKDTLAMGILWVRVHRAVGLSKQDKRGSYGGGSDPYINLSFSKYGKPMYCTRVICDDLNPVWEEGAGILVTPEIIKANEQLSVELWDSDRNTADDIVGKVEISVQKMMEHPSKMYPMVSKLCGMDAGSEMPGELHWEVGYFGKPRMRRELRTDGKNKNLPENLKGHPQLRDEIGSILNDEQDAVMHTPPDPLWPSGICSIVVHQIVNLQFARIKGTLGNRKGNEYDPAREYGENTDEEGKNLPTSYCMIMLNDQLVYRTRAKAVSSKPIFNAGTERFIRDWRSAIITIAVRDQRYREHDPILGVVPLKLSEILHARSQVTRWYPLDGGIGYGRIRVSLLFRSVETQLPRHMLGWDVGTFEVVSGGITAKGFNHHVKVKLRTSGSATSISRSACHGMQDGGGVYIDLGSEESKRNTRLPVQHRYRSAVVVELPSGSTTGYSVIWLQDIADNEDAALDIPIWITKNPQRLTQNYIKEDNWEQKRSPGLEDLTIAGRLQLSCRFAPGFSEVHERLIADNNLRETFEAWEACIAEGVRERRVQVEVPENIKELHAKSLISERDILRYNAVDGEIAQEKWFQGHGLDWSMAFGDSPHGLADFKQATDEEDSDKRASIRSQAQGTDAQGQDEHYSRNAEGEPSNQANASQNTEDEAQDGESIVTDANSHAGDFETREDRRRRLGNKQNKRTEKRKLRGSMQWAPARNAAFVKHEATFALKKIKNKVSGSLTGREPDIETEIG</sequence>
<dbReference type="CDD" id="cd04052">
    <property type="entry name" value="C2B_Tricalbin-like"/>
    <property type="match status" value="1"/>
</dbReference>
<dbReference type="GO" id="GO:0061817">
    <property type="term" value="P:endoplasmic reticulum-plasma membrane tethering"/>
    <property type="evidence" value="ECO:0007669"/>
    <property type="project" value="InterPro"/>
</dbReference>
<evidence type="ECO:0000256" key="4">
    <source>
        <dbReference type="ARBA" id="ARBA00022692"/>
    </source>
</evidence>
<evidence type="ECO:0000256" key="11">
    <source>
        <dbReference type="SAM" id="MobiDB-lite"/>
    </source>
</evidence>
<feature type="compositionally biased region" description="Basic and acidic residues" evidence="11">
    <location>
        <begin position="1145"/>
        <end position="1154"/>
    </location>
</feature>
<accession>A0A0E1S521</accession>
<evidence type="ECO:0000256" key="9">
    <source>
        <dbReference type="ARBA" id="ARBA00023121"/>
    </source>
</evidence>
<proteinExistence type="predicted"/>
<dbReference type="InterPro" id="IPR037765">
    <property type="entry name" value="C2B_Tricalbin"/>
</dbReference>
<dbReference type="PANTHER" id="PTHR47348">
    <property type="entry name" value="MEIOTICALLY UP-REGULATED GENE 190 PROTEIN"/>
    <property type="match status" value="1"/>
</dbReference>
<comment type="subcellular location">
    <subcellularLocation>
        <location evidence="1">Endoplasmic reticulum membrane</location>
    </subcellularLocation>
</comment>
<evidence type="ECO:0000256" key="10">
    <source>
        <dbReference type="ARBA" id="ARBA00023136"/>
    </source>
</evidence>
<dbReference type="Pfam" id="PF00168">
    <property type="entry name" value="C2"/>
    <property type="match status" value="2"/>
</dbReference>
<feature type="compositionally biased region" description="Polar residues" evidence="11">
    <location>
        <begin position="1092"/>
        <end position="1102"/>
    </location>
</feature>
<dbReference type="Gene3D" id="2.60.40.150">
    <property type="entry name" value="C2 domain"/>
    <property type="match status" value="2"/>
</dbReference>
<evidence type="ECO:0000313" key="15">
    <source>
        <dbReference type="EMBL" id="EAS36154.1"/>
    </source>
</evidence>
<evidence type="ECO:0000256" key="7">
    <source>
        <dbReference type="ARBA" id="ARBA00022989"/>
    </source>
</evidence>
<keyword evidence="6" id="KW-0256">Endoplasmic reticulum</keyword>
<feature type="compositionally biased region" description="Basic residues" evidence="11">
    <location>
        <begin position="1155"/>
        <end position="1171"/>
    </location>
</feature>
<feature type="domain" description="C2" evidence="13">
    <location>
        <begin position="470"/>
        <end position="597"/>
    </location>
</feature>
<keyword evidence="9" id="KW-0446">Lipid-binding</keyword>
<feature type="domain" description="SMP-LTD" evidence="14">
    <location>
        <begin position="245"/>
        <end position="472"/>
    </location>
</feature>
<feature type="compositionally biased region" description="Polar residues" evidence="11">
    <location>
        <begin position="1116"/>
        <end position="1125"/>
    </location>
</feature>
<protein>
    <submittedName>
        <fullName evidence="15">C2 domain-containing protein</fullName>
    </submittedName>
</protein>
<dbReference type="GO" id="GO:0005789">
    <property type="term" value="C:endoplasmic reticulum membrane"/>
    <property type="evidence" value="ECO:0007669"/>
    <property type="project" value="UniProtKB-SubCell"/>
</dbReference>
<evidence type="ECO:0000259" key="14">
    <source>
        <dbReference type="PROSITE" id="PS51847"/>
    </source>
</evidence>
<dbReference type="InterPro" id="IPR057349">
    <property type="entry name" value="C2_Mug190_3rd"/>
</dbReference>
<dbReference type="Pfam" id="PF25331">
    <property type="entry name" value="C2_Mug190_3rd"/>
    <property type="match status" value="1"/>
</dbReference>
<dbReference type="PROSITE" id="PS51847">
    <property type="entry name" value="SMP"/>
    <property type="match status" value="1"/>
</dbReference>
<keyword evidence="3" id="KW-0597">Phosphoprotein</keyword>
<dbReference type="CDD" id="cd21676">
    <property type="entry name" value="SMP_Mug190"/>
    <property type="match status" value="1"/>
</dbReference>
<evidence type="ECO:0000256" key="6">
    <source>
        <dbReference type="ARBA" id="ARBA00022824"/>
    </source>
</evidence>
<dbReference type="PROSITE" id="PS50004">
    <property type="entry name" value="C2"/>
    <property type="match status" value="2"/>
</dbReference>
<name>A0A0E1S521_COCIM</name>
<dbReference type="RefSeq" id="XP_001247737.1">
    <property type="nucleotide sequence ID" value="XM_001247736.2"/>
</dbReference>
<evidence type="ECO:0000259" key="13">
    <source>
        <dbReference type="PROSITE" id="PS50004"/>
    </source>
</evidence>
<keyword evidence="7 12" id="KW-1133">Transmembrane helix</keyword>
<dbReference type="GO" id="GO:0008289">
    <property type="term" value="F:lipid binding"/>
    <property type="evidence" value="ECO:0007669"/>
    <property type="project" value="UniProtKB-KW"/>
</dbReference>
<dbReference type="Proteomes" id="UP000001261">
    <property type="component" value="Unassembled WGS sequence"/>
</dbReference>
<dbReference type="InParanoid" id="A0A0E1S521"/>
<feature type="domain" description="C2" evidence="13">
    <location>
        <begin position="659"/>
        <end position="803"/>
    </location>
</feature>
<dbReference type="InterPro" id="IPR000008">
    <property type="entry name" value="C2_dom"/>
</dbReference>
<dbReference type="InterPro" id="IPR035892">
    <property type="entry name" value="C2_domain_sf"/>
</dbReference>
<dbReference type="GO" id="GO:0006869">
    <property type="term" value="P:lipid transport"/>
    <property type="evidence" value="ECO:0007669"/>
    <property type="project" value="UniProtKB-KW"/>
</dbReference>
<evidence type="ECO:0000256" key="8">
    <source>
        <dbReference type="ARBA" id="ARBA00023055"/>
    </source>
</evidence>
<organism evidence="15 16">
    <name type="scientific">Coccidioides immitis (strain RS)</name>
    <name type="common">Valley fever fungus</name>
    <dbReference type="NCBI Taxonomy" id="246410"/>
    <lineage>
        <taxon>Eukaryota</taxon>
        <taxon>Fungi</taxon>
        <taxon>Dikarya</taxon>
        <taxon>Ascomycota</taxon>
        <taxon>Pezizomycotina</taxon>
        <taxon>Eurotiomycetes</taxon>
        <taxon>Eurotiomycetidae</taxon>
        <taxon>Onygenales</taxon>
        <taxon>Onygenaceae</taxon>
        <taxon>Coccidioides</taxon>
    </lineage>
</organism>
<dbReference type="OrthoDB" id="419768at2759"/>
<dbReference type="GeneID" id="4567610"/>
<evidence type="ECO:0000256" key="5">
    <source>
        <dbReference type="ARBA" id="ARBA00022737"/>
    </source>
</evidence>
<dbReference type="PANTHER" id="PTHR47348:SF3">
    <property type="entry name" value="MEIOTICALLY UP-REGULATED GENE 190 PROTEIN"/>
    <property type="match status" value="1"/>
</dbReference>
<feature type="region of interest" description="Disordered" evidence="11">
    <location>
        <begin position="1074"/>
        <end position="1175"/>
    </location>
</feature>
<dbReference type="SUPFAM" id="SSF49562">
    <property type="entry name" value="C2 domain (Calcium/lipid-binding domain, CaLB)"/>
    <property type="match status" value="2"/>
</dbReference>
<dbReference type="InterPro" id="IPR031468">
    <property type="entry name" value="SMP_LBD"/>
</dbReference>
<keyword evidence="4 12" id="KW-0812">Transmembrane</keyword>
<keyword evidence="10 12" id="KW-0472">Membrane</keyword>
<evidence type="ECO:0000256" key="12">
    <source>
        <dbReference type="SAM" id="Phobius"/>
    </source>
</evidence>
<dbReference type="SMART" id="SM00239">
    <property type="entry name" value="C2"/>
    <property type="match status" value="1"/>
</dbReference>
<dbReference type="KEGG" id="cim:CIMG_01508"/>
<keyword evidence="16" id="KW-1185">Reference proteome</keyword>